<keyword evidence="3" id="KW-1185">Reference proteome</keyword>
<dbReference type="RefSeq" id="WP_161075225.1">
    <property type="nucleotide sequence ID" value="NZ_CP086370.1"/>
</dbReference>
<dbReference type="PANTHER" id="PTHR34818">
    <property type="entry name" value="PROTEIN BLI-3"/>
    <property type="match status" value="1"/>
</dbReference>
<organism evidence="2 3">
    <name type="scientific">Pseudoduganella aquatica</name>
    <dbReference type="NCBI Taxonomy" id="2660641"/>
    <lineage>
        <taxon>Bacteria</taxon>
        <taxon>Pseudomonadati</taxon>
        <taxon>Pseudomonadota</taxon>
        <taxon>Betaproteobacteria</taxon>
        <taxon>Burkholderiales</taxon>
        <taxon>Oxalobacteraceae</taxon>
        <taxon>Telluria group</taxon>
        <taxon>Pseudoduganella</taxon>
    </lineage>
</organism>
<dbReference type="Pfam" id="PF16242">
    <property type="entry name" value="Pyrid_ox_like"/>
    <property type="match status" value="1"/>
</dbReference>
<dbReference type="SUPFAM" id="SSF50475">
    <property type="entry name" value="FMN-binding split barrel"/>
    <property type="match status" value="1"/>
</dbReference>
<feature type="domain" description="General stress protein FMN-binding split barrel" evidence="1">
    <location>
        <begin position="13"/>
        <end position="156"/>
    </location>
</feature>
<dbReference type="PANTHER" id="PTHR34818:SF1">
    <property type="entry name" value="PROTEIN BLI-3"/>
    <property type="match status" value="1"/>
</dbReference>
<dbReference type="EMBL" id="WWCU01000049">
    <property type="protein sequence ID" value="MYN10946.1"/>
    <property type="molecule type" value="Genomic_DNA"/>
</dbReference>
<protein>
    <submittedName>
        <fullName evidence="2">Pyridoxamine 5'-phosphate oxidase family protein</fullName>
    </submittedName>
</protein>
<gene>
    <name evidence="2" type="ORF">GTP77_26870</name>
</gene>
<dbReference type="InterPro" id="IPR012349">
    <property type="entry name" value="Split_barrel_FMN-bd"/>
</dbReference>
<evidence type="ECO:0000313" key="2">
    <source>
        <dbReference type="EMBL" id="MYN10946.1"/>
    </source>
</evidence>
<proteinExistence type="predicted"/>
<dbReference type="AlphaFoldDB" id="A0A7X4KR28"/>
<accession>A0A7X4KR28</accession>
<dbReference type="Gene3D" id="2.30.110.10">
    <property type="entry name" value="Electron Transport, Fmn-binding Protein, Chain A"/>
    <property type="match status" value="1"/>
</dbReference>
<dbReference type="Proteomes" id="UP000450676">
    <property type="component" value="Unassembled WGS sequence"/>
</dbReference>
<reference evidence="2 3" key="1">
    <citation type="submission" date="2019-12" db="EMBL/GenBank/DDBJ databases">
        <title>Novel species isolated from a subtropical stream in China.</title>
        <authorList>
            <person name="Lu H."/>
        </authorList>
    </citation>
    <scope>NUCLEOTIDE SEQUENCE [LARGE SCALE GENOMIC DNA]</scope>
    <source>
        <strain evidence="2 3">FT127W</strain>
    </source>
</reference>
<name>A0A7X4KR28_9BURK</name>
<sequence length="165" mass="18381">MQEDHHQNLTGADAVKRIKDIVEEAKSGFLCTAGHVVPMSPLKVDEAGNLWFLSASDSRHNQEIEANPAVRMYFQASHHSGFLYFDGHAAISRDAAMIKELWSFTLKTWFTEGEHDPRITVIQVRPLDGYYWDNKHGNAVASAKMLAGAVIGQTLDDSIEGTLRL</sequence>
<dbReference type="InterPro" id="IPR052917">
    <property type="entry name" value="Stress-Dev_Protein"/>
</dbReference>
<comment type="caution">
    <text evidence="2">The sequence shown here is derived from an EMBL/GenBank/DDBJ whole genome shotgun (WGS) entry which is preliminary data.</text>
</comment>
<dbReference type="InterPro" id="IPR038725">
    <property type="entry name" value="YdaG_split_barrel_FMN-bd"/>
</dbReference>
<evidence type="ECO:0000259" key="1">
    <source>
        <dbReference type="Pfam" id="PF16242"/>
    </source>
</evidence>
<evidence type="ECO:0000313" key="3">
    <source>
        <dbReference type="Proteomes" id="UP000450676"/>
    </source>
</evidence>